<evidence type="ECO:0000256" key="2">
    <source>
        <dbReference type="ARBA" id="ARBA00022730"/>
    </source>
</evidence>
<dbReference type="GO" id="GO:0016887">
    <property type="term" value="F:ATP hydrolysis activity"/>
    <property type="evidence" value="ECO:0007669"/>
    <property type="project" value="InterPro"/>
</dbReference>
<dbReference type="InterPro" id="IPR036187">
    <property type="entry name" value="DNA_mismatch_repair_MutS_sf"/>
</dbReference>
<feature type="domain" description="DNA mismatch repair proteins mutS family" evidence="8">
    <location>
        <begin position="550"/>
        <end position="566"/>
    </location>
</feature>
<evidence type="ECO:0000259" key="8">
    <source>
        <dbReference type="PROSITE" id="PS00486"/>
    </source>
</evidence>
<keyword evidence="2" id="KW-0699">rRNA-binding</keyword>
<evidence type="ECO:0000256" key="3">
    <source>
        <dbReference type="ARBA" id="ARBA00022741"/>
    </source>
</evidence>
<dbReference type="GO" id="GO:0045910">
    <property type="term" value="P:negative regulation of DNA recombination"/>
    <property type="evidence" value="ECO:0007669"/>
    <property type="project" value="InterPro"/>
</dbReference>
<keyword evidence="5" id="KW-0067">ATP-binding</keyword>
<dbReference type="InterPro" id="IPR046893">
    <property type="entry name" value="MSSS"/>
</dbReference>
<dbReference type="Gene3D" id="3.40.50.300">
    <property type="entry name" value="P-loop containing nucleotide triphosphate hydrolases"/>
    <property type="match status" value="1"/>
</dbReference>
<comment type="subcellular location">
    <subcellularLocation>
        <location evidence="1">Plastid</location>
    </subcellularLocation>
</comment>
<dbReference type="Pfam" id="PF00488">
    <property type="entry name" value="MutS_V"/>
    <property type="match status" value="1"/>
</dbReference>
<comment type="caution">
    <text evidence="9">The sequence shown here is derived from an EMBL/GenBank/DDBJ whole genome shotgun (WGS) entry which is preliminary data.</text>
</comment>
<evidence type="ECO:0000313" key="9">
    <source>
        <dbReference type="EMBL" id="CAH9070113.1"/>
    </source>
</evidence>
<name>A0A9P1E028_CUSEU</name>
<evidence type="ECO:0000256" key="5">
    <source>
        <dbReference type="ARBA" id="ARBA00022840"/>
    </source>
</evidence>
<evidence type="ECO:0000256" key="1">
    <source>
        <dbReference type="ARBA" id="ARBA00004474"/>
    </source>
</evidence>
<dbReference type="GO" id="GO:0006298">
    <property type="term" value="P:mismatch repair"/>
    <property type="evidence" value="ECO:0007669"/>
    <property type="project" value="InterPro"/>
</dbReference>
<keyword evidence="6" id="KW-0694">RNA-binding</keyword>
<dbReference type="SUPFAM" id="SSF52540">
    <property type="entry name" value="P-loop containing nucleoside triphosphate hydrolases"/>
    <property type="match status" value="1"/>
</dbReference>
<organism evidence="9 10">
    <name type="scientific">Cuscuta europaea</name>
    <name type="common">European dodder</name>
    <dbReference type="NCBI Taxonomy" id="41803"/>
    <lineage>
        <taxon>Eukaryota</taxon>
        <taxon>Viridiplantae</taxon>
        <taxon>Streptophyta</taxon>
        <taxon>Embryophyta</taxon>
        <taxon>Tracheophyta</taxon>
        <taxon>Spermatophyta</taxon>
        <taxon>Magnoliopsida</taxon>
        <taxon>eudicotyledons</taxon>
        <taxon>Gunneridae</taxon>
        <taxon>Pentapetalae</taxon>
        <taxon>asterids</taxon>
        <taxon>lamiids</taxon>
        <taxon>Solanales</taxon>
        <taxon>Convolvulaceae</taxon>
        <taxon>Cuscuteae</taxon>
        <taxon>Cuscuta</taxon>
        <taxon>Cuscuta subgen. Cuscuta</taxon>
    </lineage>
</organism>
<dbReference type="EMBL" id="CAMAPE010000005">
    <property type="protein sequence ID" value="CAH9070113.1"/>
    <property type="molecule type" value="Genomic_DNA"/>
</dbReference>
<evidence type="ECO:0000256" key="4">
    <source>
        <dbReference type="ARBA" id="ARBA00022801"/>
    </source>
</evidence>
<dbReference type="InterPro" id="IPR007696">
    <property type="entry name" value="DNA_mismatch_repair_MutS_core"/>
</dbReference>
<evidence type="ECO:0000313" key="10">
    <source>
        <dbReference type="Proteomes" id="UP001152484"/>
    </source>
</evidence>
<dbReference type="GO" id="GO:0004519">
    <property type="term" value="F:endonuclease activity"/>
    <property type="evidence" value="ECO:0007669"/>
    <property type="project" value="InterPro"/>
</dbReference>
<dbReference type="SMART" id="SM00534">
    <property type="entry name" value="MUTSac"/>
    <property type="match status" value="1"/>
</dbReference>
<dbReference type="PANTHER" id="PTHR48466:SF2">
    <property type="entry name" value="OS10G0509000 PROTEIN"/>
    <property type="match status" value="1"/>
</dbReference>
<dbReference type="InterPro" id="IPR027417">
    <property type="entry name" value="P-loop_NTPase"/>
</dbReference>
<gene>
    <name evidence="9" type="ORF">CEURO_LOCUS3529</name>
</gene>
<protein>
    <recommendedName>
        <fullName evidence="8">DNA mismatch repair proteins mutS family domain-containing protein</fullName>
    </recommendedName>
</protein>
<dbReference type="GO" id="GO:0009536">
    <property type="term" value="C:plastid"/>
    <property type="evidence" value="ECO:0007669"/>
    <property type="project" value="UniProtKB-SubCell"/>
</dbReference>
<dbReference type="GO" id="GO:0030983">
    <property type="term" value="F:mismatched DNA binding"/>
    <property type="evidence" value="ECO:0007669"/>
    <property type="project" value="InterPro"/>
</dbReference>
<dbReference type="Pfam" id="PF20297">
    <property type="entry name" value="MSSS"/>
    <property type="match status" value="1"/>
</dbReference>
<dbReference type="PROSITE" id="PS00486">
    <property type="entry name" value="DNA_MISMATCH_REPAIR_2"/>
    <property type="match status" value="1"/>
</dbReference>
<dbReference type="SUPFAM" id="SSF48334">
    <property type="entry name" value="DNA repair protein MutS, domain III"/>
    <property type="match status" value="1"/>
</dbReference>
<evidence type="ECO:0000256" key="6">
    <source>
        <dbReference type="ARBA" id="ARBA00022884"/>
    </source>
</evidence>
<keyword evidence="10" id="KW-1185">Reference proteome</keyword>
<dbReference type="Proteomes" id="UP001152484">
    <property type="component" value="Unassembled WGS sequence"/>
</dbReference>
<dbReference type="GO" id="GO:0005524">
    <property type="term" value="F:ATP binding"/>
    <property type="evidence" value="ECO:0007669"/>
    <property type="project" value="UniProtKB-KW"/>
</dbReference>
<keyword evidence="3" id="KW-0547">Nucleotide-binding</keyword>
<sequence length="833" mass="93227">MEINRCHFSRVPPIAGALLTVKCRTRISHCSITYRKLFLLKSRTFLLKSSSSLYDRPSVVHDSLRVLEWDKVCDAVASFAGTSFGKEATKEKLWNLRQTFDESVTLLQETSAAVEMHKYGAMKEFTGIDMELVKLAIQCAHRDSKVSGNEAVALASLLQFAEALKSNVKSAIKQDSKWYQCFMPLTEMIMELEASRSLVSFIQQLVDEDGSVKDSASAILKQSRDRVHLLERKLYQLLEALIRNESKETASLEMRTVDGRWCITSGSDQRVGLEGLLLFSGSGMGSIVEPLPAVALNDELQRARVSVAKAEDDILFKITKKMQEDLQCIENTFNIIVRLDTINARAQYSLSYGGTYPELYFPHDKDKSVYADVMLEDRTSITSHPSLGEWALYLPKSYHPLLLQKHRESLNNAMKHAQKATSEIRRKHQREGFTREKSNLDIFSLEMEVAEIKNTPPVPVDIFIARNTKVLVITGPNTGGKTISLKTVGLAAMMAKSGLYVLASEPVKIPWFDFVLADIGDEQSLSQSLSTFSGHLKQITKIQSCSTSMSLVLLDEVGAGTNPLEGAALGMSLLQSFADASSLLTLATTHHGELKTLKYSNEGFENACMEFDEVNLKPTYKILWGIPGRSNAINIAERLGMPKAILDDAREIYGTANSKINEVILDMERFKQKSHEQVHEAEHYLKLSRELYEKVLIARRRIIEHGIEQRYRKMEEMSRLEAAARSELRSKTGQFRASRRQLSEIHSDAFEKETSKTPETESFEAIGGENAAKSLKRQVLAEKRAELPKVGDMVQVLSLGKKALVLKVDSSRGEVVIQAGNMRLKVKASDVVT</sequence>
<proteinExistence type="predicted"/>
<dbReference type="OrthoDB" id="1924787at2759"/>
<accession>A0A9P1E028</accession>
<dbReference type="FunFam" id="3.40.50.300:FF:000830">
    <property type="entry name" value="Endonuclease MutS2"/>
    <property type="match status" value="1"/>
</dbReference>
<dbReference type="AlphaFoldDB" id="A0A9P1E028"/>
<dbReference type="InterPro" id="IPR005747">
    <property type="entry name" value="MutS2"/>
</dbReference>
<dbReference type="PIRSF" id="PIRSF005814">
    <property type="entry name" value="MutS_YshD"/>
    <property type="match status" value="1"/>
</dbReference>
<dbReference type="InterPro" id="IPR000432">
    <property type="entry name" value="DNA_mismatch_repair_MutS_C"/>
</dbReference>
<dbReference type="PANTHER" id="PTHR48466">
    <property type="entry name" value="OS10G0509000 PROTEIN-RELATED"/>
    <property type="match status" value="1"/>
</dbReference>
<keyword evidence="4" id="KW-0378">Hydrolase</keyword>
<dbReference type="GO" id="GO:0019843">
    <property type="term" value="F:rRNA binding"/>
    <property type="evidence" value="ECO:0007669"/>
    <property type="project" value="UniProtKB-KW"/>
</dbReference>
<dbReference type="InterPro" id="IPR045076">
    <property type="entry name" value="MutS"/>
</dbReference>
<reference evidence="9" key="1">
    <citation type="submission" date="2022-07" db="EMBL/GenBank/DDBJ databases">
        <authorList>
            <person name="Macas J."/>
            <person name="Novak P."/>
            <person name="Neumann P."/>
        </authorList>
    </citation>
    <scope>NUCLEOTIDE SEQUENCE</scope>
</reference>
<keyword evidence="7" id="KW-0238">DNA-binding</keyword>
<evidence type="ECO:0000256" key="7">
    <source>
        <dbReference type="ARBA" id="ARBA00023125"/>
    </source>
</evidence>
<dbReference type="GO" id="GO:0140664">
    <property type="term" value="F:ATP-dependent DNA damage sensor activity"/>
    <property type="evidence" value="ECO:0007669"/>
    <property type="project" value="InterPro"/>
</dbReference>
<dbReference type="SMART" id="SM00533">
    <property type="entry name" value="MUTSd"/>
    <property type="match status" value="1"/>
</dbReference>